<evidence type="ECO:0000313" key="1">
    <source>
        <dbReference type="EMBL" id="MBP1989621.1"/>
    </source>
</evidence>
<protein>
    <submittedName>
        <fullName evidence="1">1-deoxy-D-xylulose 5-phosphate reductoisomerase</fullName>
    </submittedName>
</protein>
<reference evidence="1 2" key="1">
    <citation type="submission" date="2021-03" db="EMBL/GenBank/DDBJ databases">
        <title>Genomic Encyclopedia of Type Strains, Phase IV (KMG-IV): sequencing the most valuable type-strain genomes for metagenomic binning, comparative biology and taxonomic classification.</title>
        <authorList>
            <person name="Goeker M."/>
        </authorList>
    </citation>
    <scope>NUCLEOTIDE SEQUENCE [LARGE SCALE GENOMIC DNA]</scope>
    <source>
        <strain evidence="1 2">DSM 26048</strain>
    </source>
</reference>
<keyword evidence="2" id="KW-1185">Reference proteome</keyword>
<organism evidence="1 2">
    <name type="scientific">Paenibacillus eucommiae</name>
    <dbReference type="NCBI Taxonomy" id="1355755"/>
    <lineage>
        <taxon>Bacteria</taxon>
        <taxon>Bacillati</taxon>
        <taxon>Bacillota</taxon>
        <taxon>Bacilli</taxon>
        <taxon>Bacillales</taxon>
        <taxon>Paenibacillaceae</taxon>
        <taxon>Paenibacillus</taxon>
    </lineage>
</organism>
<evidence type="ECO:0000313" key="2">
    <source>
        <dbReference type="Proteomes" id="UP001519287"/>
    </source>
</evidence>
<dbReference type="EMBL" id="JAGGLB010000003">
    <property type="protein sequence ID" value="MBP1989621.1"/>
    <property type="molecule type" value="Genomic_DNA"/>
</dbReference>
<accession>A0ABS4IRV8</accession>
<dbReference type="Proteomes" id="UP001519287">
    <property type="component" value="Unassembled WGS sequence"/>
</dbReference>
<sequence>MSCTQMNVVIKHPLIITASGEALRDLTKLEMKGLRDCDALQHLNFRMGFD</sequence>
<gene>
    <name evidence="1" type="ORF">J2Z66_001219</name>
</gene>
<name>A0ABS4IRV8_9BACL</name>
<proteinExistence type="predicted"/>
<comment type="caution">
    <text evidence="1">The sequence shown here is derived from an EMBL/GenBank/DDBJ whole genome shotgun (WGS) entry which is preliminary data.</text>
</comment>